<dbReference type="Proteomes" id="UP000008915">
    <property type="component" value="Chromosome"/>
</dbReference>
<dbReference type="PANTHER" id="PTHR30466:SF1">
    <property type="entry name" value="FMN REDUCTASE (NADH) RUTF"/>
    <property type="match status" value="1"/>
</dbReference>
<dbReference type="EMBL" id="CP002344">
    <property type="protein sequence ID" value="ADU50237.1"/>
    <property type="molecule type" value="Genomic_DNA"/>
</dbReference>
<evidence type="ECO:0000313" key="3">
    <source>
        <dbReference type="EMBL" id="ADU50237.1"/>
    </source>
</evidence>
<reference evidence="4" key="2">
    <citation type="journal article" date="2010" name="Stand. Genomic Sci.">
        <title>Complete genome sequence of Thermaerobacter marianensis type strain (7p75aT).</title>
        <authorList>
            <person name="Han C."/>
            <person name="Gu W."/>
            <person name="Zhang X."/>
            <person name="Lapidus A."/>
            <person name="Nolan M."/>
            <person name="Copeland A."/>
            <person name="Lucas S."/>
            <person name="Glavina Del Rio T."/>
            <person name="Tice H."/>
            <person name="Cheng J."/>
            <person name="Tapia R."/>
            <person name="Goodwin L."/>
            <person name="Pitluck S."/>
            <person name="Pagani I."/>
            <person name="Ivanova N."/>
            <person name="Mavromatis K."/>
            <person name="Mikhailova N."/>
            <person name="Pati A."/>
            <person name="Chen A."/>
            <person name="Palaniappan K."/>
            <person name="Land M."/>
            <person name="Hauser L."/>
            <person name="Chang Y."/>
            <person name="Jeffries C."/>
            <person name="Schneider S."/>
            <person name="Rohde M."/>
            <person name="Goker M."/>
            <person name="Pukall R."/>
            <person name="Woyke T."/>
            <person name="Bristow J."/>
            <person name="Eisen J."/>
            <person name="Markowitz V."/>
            <person name="Hugenholtz P."/>
            <person name="Kyrpides N."/>
            <person name="Klenk H."/>
            <person name="Detter J."/>
        </authorList>
    </citation>
    <scope>NUCLEOTIDE SEQUENCE [LARGE SCALE GENOMIC DNA]</scope>
    <source>
        <strain evidence="4">ATCC 700841 / DSM 12885 / JCM 10246 / 7p75a</strain>
    </source>
</reference>
<dbReference type="InterPro" id="IPR050268">
    <property type="entry name" value="NADH-dep_flavin_reductase"/>
</dbReference>
<dbReference type="PANTHER" id="PTHR30466">
    <property type="entry name" value="FLAVIN REDUCTASE"/>
    <property type="match status" value="1"/>
</dbReference>
<dbReference type="InterPro" id="IPR002563">
    <property type="entry name" value="Flavin_Rdtase-like_dom"/>
</dbReference>
<dbReference type="Pfam" id="PF01613">
    <property type="entry name" value="Flavin_Reduct"/>
    <property type="match status" value="1"/>
</dbReference>
<evidence type="ECO:0000313" key="4">
    <source>
        <dbReference type="Proteomes" id="UP000008915"/>
    </source>
</evidence>
<dbReference type="RefSeq" id="WP_013494542.1">
    <property type="nucleotide sequence ID" value="NC_014831.1"/>
</dbReference>
<organism evidence="3 4">
    <name type="scientific">Thermaerobacter marianensis (strain ATCC 700841 / DSM 12885 / JCM 10246 / 7p75a)</name>
    <dbReference type="NCBI Taxonomy" id="644966"/>
    <lineage>
        <taxon>Bacteria</taxon>
        <taxon>Bacillati</taxon>
        <taxon>Bacillota</taxon>
        <taxon>Clostridia</taxon>
        <taxon>Eubacteriales</taxon>
        <taxon>Clostridiales Family XVII. Incertae Sedis</taxon>
        <taxon>Thermaerobacter</taxon>
    </lineage>
</organism>
<feature type="domain" description="Flavin reductase like" evidence="2">
    <location>
        <begin position="12"/>
        <end position="153"/>
    </location>
</feature>
<proteinExistence type="predicted"/>
<reference evidence="3 4" key="1">
    <citation type="journal article" date="2010" name="Stand. Genomic Sci.">
        <title>Complete genome sequence of Thermaerobacter marianensis type strain (7p75a).</title>
        <authorList>
            <person name="Han C."/>
            <person name="Gu W."/>
            <person name="Zhang X."/>
            <person name="Lapidus A."/>
            <person name="Nolan M."/>
            <person name="Copeland A."/>
            <person name="Lucas S."/>
            <person name="Del Rio T.G."/>
            <person name="Tice H."/>
            <person name="Cheng J.F."/>
            <person name="Tapia R."/>
            <person name="Goodwin L."/>
            <person name="Pitluck S."/>
            <person name="Pagani I."/>
            <person name="Ivanova N."/>
            <person name="Mavromatis K."/>
            <person name="Mikhailova N."/>
            <person name="Pati A."/>
            <person name="Chen A."/>
            <person name="Palaniappan K."/>
            <person name="Land M."/>
            <person name="Hauser L."/>
            <person name="Chang Y.J."/>
            <person name="Jeffries C.D."/>
            <person name="Schneider S."/>
            <person name="Rohde M."/>
            <person name="Goker M."/>
            <person name="Pukall R."/>
            <person name="Woyke T."/>
            <person name="Bristow J."/>
            <person name="Eisen J.A."/>
            <person name="Markowitz V."/>
            <person name="Hugenholtz P."/>
            <person name="Kyrpides N.C."/>
            <person name="Klenk H.P."/>
            <person name="Detter J.C."/>
        </authorList>
    </citation>
    <scope>NUCLEOTIDE SEQUENCE [LARGE SCALE GENOMIC DNA]</scope>
    <source>
        <strain evidence="4">ATCC 700841 / DSM 12885 / JCM 10246 / 7p75a</strain>
    </source>
</reference>
<dbReference type="GO" id="GO:0006208">
    <property type="term" value="P:pyrimidine nucleobase catabolic process"/>
    <property type="evidence" value="ECO:0007669"/>
    <property type="project" value="TreeGrafter"/>
</dbReference>
<dbReference type="eggNOG" id="COG1853">
    <property type="taxonomic scope" value="Bacteria"/>
</dbReference>
<protein>
    <submittedName>
        <fullName evidence="3">Flavin reductase domain protein FMN-binding protein</fullName>
    </submittedName>
</protein>
<name>E6SL35_THEM7</name>
<sequence>MPIVPQLLRQAMGQFATGVTLVTAEVDGTVHAMTANAITSVSLEPPLVLVCVGRERVMHGVLEQAGRYGINVLAAEQEPVARFFARQTDQEPAYRFIKEPPRAPRLEGALAYLDCRIVERLPGGDHTIFLAEVEHAEVQGGDPLLFFGGRYGRLASQPAAPSLR</sequence>
<dbReference type="SUPFAM" id="SSF50475">
    <property type="entry name" value="FMN-binding split barrel"/>
    <property type="match status" value="1"/>
</dbReference>
<dbReference type="Gene3D" id="2.30.110.10">
    <property type="entry name" value="Electron Transport, Fmn-binding Protein, Chain A"/>
    <property type="match status" value="1"/>
</dbReference>
<keyword evidence="4" id="KW-1185">Reference proteome</keyword>
<keyword evidence="1" id="KW-0560">Oxidoreductase</keyword>
<evidence type="ECO:0000256" key="1">
    <source>
        <dbReference type="ARBA" id="ARBA00023002"/>
    </source>
</evidence>
<dbReference type="GO" id="GO:0042602">
    <property type="term" value="F:riboflavin reductase (NADPH) activity"/>
    <property type="evidence" value="ECO:0007669"/>
    <property type="project" value="TreeGrafter"/>
</dbReference>
<dbReference type="STRING" id="644966.Tmar_0112"/>
<dbReference type="OrthoDB" id="9792858at2"/>
<dbReference type="GO" id="GO:0010181">
    <property type="term" value="F:FMN binding"/>
    <property type="evidence" value="ECO:0007669"/>
    <property type="project" value="InterPro"/>
</dbReference>
<dbReference type="HOGENOM" id="CLU_059021_1_4_9"/>
<dbReference type="AlphaFoldDB" id="E6SL35"/>
<dbReference type="KEGG" id="tmr:Tmar_0112"/>
<evidence type="ECO:0000259" key="2">
    <source>
        <dbReference type="SMART" id="SM00903"/>
    </source>
</evidence>
<gene>
    <name evidence="3" type="ordered locus">Tmar_0112</name>
</gene>
<dbReference type="InterPro" id="IPR012349">
    <property type="entry name" value="Split_barrel_FMN-bd"/>
</dbReference>
<dbReference type="SMART" id="SM00903">
    <property type="entry name" value="Flavin_Reduct"/>
    <property type="match status" value="1"/>
</dbReference>
<accession>E6SL35</accession>